<dbReference type="GO" id="GO:0000139">
    <property type="term" value="C:Golgi membrane"/>
    <property type="evidence" value="ECO:0007669"/>
    <property type="project" value="TreeGrafter"/>
</dbReference>
<dbReference type="PANTHER" id="PTHR15858">
    <property type="entry name" value="IMMEDIATE EARLY RESPONSE 3-INTERACTING PROTEIN 1"/>
    <property type="match status" value="1"/>
</dbReference>
<evidence type="ECO:0000256" key="3">
    <source>
        <dbReference type="ARBA" id="ARBA00022692"/>
    </source>
</evidence>
<reference evidence="9 10" key="1">
    <citation type="submission" date="2015-09" db="EMBL/GenBank/DDBJ databases">
        <title>Host preference determinants of Valsa canker pathogens revealed by comparative genomics.</title>
        <authorList>
            <person name="Yin Z."/>
            <person name="Huang L."/>
        </authorList>
    </citation>
    <scope>NUCLEOTIDE SEQUENCE [LARGE SCALE GENOMIC DNA]</scope>
    <source>
        <strain evidence="9 10">SXYLt</strain>
    </source>
</reference>
<accession>A0A423XNL5</accession>
<evidence type="ECO:0000256" key="6">
    <source>
        <dbReference type="ARBA" id="ARBA00023136"/>
    </source>
</evidence>
<dbReference type="GO" id="GO:0005789">
    <property type="term" value="C:endoplasmic reticulum membrane"/>
    <property type="evidence" value="ECO:0007669"/>
    <property type="project" value="TreeGrafter"/>
</dbReference>
<evidence type="ECO:0000313" key="9">
    <source>
        <dbReference type="EMBL" id="ROW18212.1"/>
    </source>
</evidence>
<dbReference type="InParanoid" id="A0A423XNL5"/>
<keyword evidence="2" id="KW-0813">Transport</keyword>
<evidence type="ECO:0000256" key="2">
    <source>
        <dbReference type="ARBA" id="ARBA00022448"/>
    </source>
</evidence>
<dbReference type="Pfam" id="PF08571">
    <property type="entry name" value="Yos1"/>
    <property type="match status" value="1"/>
</dbReference>
<keyword evidence="4" id="KW-0653">Protein transport</keyword>
<dbReference type="GO" id="GO:0030134">
    <property type="term" value="C:COPII-coated ER to Golgi transport vesicle"/>
    <property type="evidence" value="ECO:0007669"/>
    <property type="project" value="TreeGrafter"/>
</dbReference>
<evidence type="ECO:0000256" key="5">
    <source>
        <dbReference type="ARBA" id="ARBA00022989"/>
    </source>
</evidence>
<dbReference type="EMBL" id="LKEB01000001">
    <property type="protein sequence ID" value="ROW18212.1"/>
    <property type="molecule type" value="Genomic_DNA"/>
</dbReference>
<evidence type="ECO:0008006" key="11">
    <source>
        <dbReference type="Google" id="ProtNLM"/>
    </source>
</evidence>
<dbReference type="GO" id="GO:0015031">
    <property type="term" value="P:protein transport"/>
    <property type="evidence" value="ECO:0007669"/>
    <property type="project" value="UniProtKB-KW"/>
</dbReference>
<evidence type="ECO:0000256" key="4">
    <source>
        <dbReference type="ARBA" id="ARBA00022927"/>
    </source>
</evidence>
<evidence type="ECO:0000256" key="1">
    <source>
        <dbReference type="ARBA" id="ARBA00004370"/>
    </source>
</evidence>
<dbReference type="InterPro" id="IPR013880">
    <property type="entry name" value="Yos1"/>
</dbReference>
<keyword evidence="3 8" id="KW-0812">Transmembrane</keyword>
<comment type="caution">
    <text evidence="9">The sequence shown here is derived from an EMBL/GenBank/DDBJ whole genome shotgun (WGS) entry which is preliminary data.</text>
</comment>
<dbReference type="Proteomes" id="UP000285146">
    <property type="component" value="Unassembled WGS sequence"/>
</dbReference>
<proteinExistence type="inferred from homology"/>
<gene>
    <name evidence="9" type="ORF">VPNG_00262</name>
</gene>
<feature type="transmembrane region" description="Helical" evidence="8">
    <location>
        <begin position="27"/>
        <end position="46"/>
    </location>
</feature>
<keyword evidence="6 8" id="KW-0472">Membrane</keyword>
<evidence type="ECO:0000256" key="8">
    <source>
        <dbReference type="SAM" id="Phobius"/>
    </source>
</evidence>
<dbReference type="FunCoup" id="A0A423XNL5">
    <property type="interactions" value="247"/>
</dbReference>
<sequence>MAALGSLLYGNYRRIPAIVSCQSNSGLIINAIITVIVLFINALAVLSEDRFLARINWSTKSYDPAFGQAGPDTSVKGKIVSLIASVRMIMRIYELILG</sequence>
<comment type="similarity">
    <text evidence="7">Belongs to the YOS1 family.</text>
</comment>
<dbReference type="GO" id="GO:0006888">
    <property type="term" value="P:endoplasmic reticulum to Golgi vesicle-mediated transport"/>
    <property type="evidence" value="ECO:0007669"/>
    <property type="project" value="TreeGrafter"/>
</dbReference>
<keyword evidence="10" id="KW-1185">Reference proteome</keyword>
<organism evidence="9 10">
    <name type="scientific">Cytospora leucostoma</name>
    <dbReference type="NCBI Taxonomy" id="1230097"/>
    <lineage>
        <taxon>Eukaryota</taxon>
        <taxon>Fungi</taxon>
        <taxon>Dikarya</taxon>
        <taxon>Ascomycota</taxon>
        <taxon>Pezizomycotina</taxon>
        <taxon>Sordariomycetes</taxon>
        <taxon>Sordariomycetidae</taxon>
        <taxon>Diaporthales</taxon>
        <taxon>Cytosporaceae</taxon>
        <taxon>Cytospora</taxon>
    </lineage>
</organism>
<evidence type="ECO:0000256" key="7">
    <source>
        <dbReference type="ARBA" id="ARBA00024203"/>
    </source>
</evidence>
<dbReference type="OrthoDB" id="15356at2759"/>
<dbReference type="STRING" id="1230097.A0A423XNL5"/>
<keyword evidence="5 8" id="KW-1133">Transmembrane helix</keyword>
<protein>
    <recommendedName>
        <fullName evidence="11">Yos1-like protein</fullName>
    </recommendedName>
</protein>
<name>A0A423XNL5_9PEZI</name>
<dbReference type="PANTHER" id="PTHR15858:SF0">
    <property type="entry name" value="IMMEDIATE EARLY RESPONSE 3-INTERACTING PROTEIN 1"/>
    <property type="match status" value="1"/>
</dbReference>
<evidence type="ECO:0000313" key="10">
    <source>
        <dbReference type="Proteomes" id="UP000285146"/>
    </source>
</evidence>
<dbReference type="AlphaFoldDB" id="A0A423XNL5"/>
<comment type="subcellular location">
    <subcellularLocation>
        <location evidence="1">Membrane</location>
    </subcellularLocation>
</comment>